<dbReference type="GO" id="GO:0009055">
    <property type="term" value="F:electron transfer activity"/>
    <property type="evidence" value="ECO:0007669"/>
    <property type="project" value="TreeGrafter"/>
</dbReference>
<feature type="domain" description="Flavodoxin-like fold" evidence="2">
    <location>
        <begin position="14"/>
        <end position="176"/>
    </location>
</feature>
<accession>A0A388SE31</accession>
<dbReference type="GO" id="GO:0003955">
    <property type="term" value="F:NAD(P)H dehydrogenase (quinone) activity"/>
    <property type="evidence" value="ECO:0007669"/>
    <property type="project" value="TreeGrafter"/>
</dbReference>
<dbReference type="EMBL" id="BGZJ01000001">
    <property type="protein sequence ID" value="GBO93903.1"/>
    <property type="molecule type" value="Genomic_DNA"/>
</dbReference>
<dbReference type="SUPFAM" id="SSF52218">
    <property type="entry name" value="Flavoproteins"/>
    <property type="match status" value="1"/>
</dbReference>
<proteinExistence type="predicted"/>
<dbReference type="InterPro" id="IPR029039">
    <property type="entry name" value="Flavoprotein-like_sf"/>
</dbReference>
<dbReference type="GO" id="GO:0010181">
    <property type="term" value="F:FMN binding"/>
    <property type="evidence" value="ECO:0007669"/>
    <property type="project" value="TreeGrafter"/>
</dbReference>
<keyword evidence="1" id="KW-0560">Oxidoreductase</keyword>
<comment type="caution">
    <text evidence="3">The sequence shown here is derived from an EMBL/GenBank/DDBJ whole genome shotgun (WGS) entry which is preliminary data.</text>
</comment>
<dbReference type="InterPro" id="IPR003680">
    <property type="entry name" value="Flavodoxin_fold"/>
</dbReference>
<evidence type="ECO:0000313" key="4">
    <source>
        <dbReference type="Proteomes" id="UP000266091"/>
    </source>
</evidence>
<dbReference type="Gene3D" id="3.40.50.360">
    <property type="match status" value="1"/>
</dbReference>
<evidence type="ECO:0000259" key="2">
    <source>
        <dbReference type="Pfam" id="PF02525"/>
    </source>
</evidence>
<accession>A0A401LN41</accession>
<reference evidence="3 4" key="1">
    <citation type="journal article" date="2018" name="Int. J. Syst. Evol. Microbiol.">
        <title>Mesosutterella multiformis gen. nov., sp. nov., a member of the family Sutterellaceae and Sutterella megalosphaeroides sp. nov., isolated from human faeces.</title>
        <authorList>
            <person name="Sakamoto M."/>
            <person name="Ikeyama N."/>
            <person name="Kunihiro T."/>
            <person name="Iino T."/>
            <person name="Yuki M."/>
            <person name="Ohkuma M."/>
        </authorList>
    </citation>
    <scope>NUCLEOTIDE SEQUENCE [LARGE SCALE GENOMIC DNA]</scope>
    <source>
        <strain evidence="3 4">4NBBH2</strain>
    </source>
</reference>
<keyword evidence="4" id="KW-1185">Reference proteome</keyword>
<evidence type="ECO:0000256" key="1">
    <source>
        <dbReference type="ARBA" id="ARBA00023002"/>
    </source>
</evidence>
<dbReference type="InterPro" id="IPR046980">
    <property type="entry name" value="KefG/KefF"/>
</dbReference>
<dbReference type="RefSeq" id="WP_124944715.1">
    <property type="nucleotide sequence ID" value="NZ_BHWA01000012.1"/>
</dbReference>
<name>A0A388SE31_9BURK</name>
<protein>
    <recommendedName>
        <fullName evidence="2">Flavodoxin-like fold domain-containing protein</fullName>
    </recommendedName>
</protein>
<dbReference type="PANTHER" id="PTHR47307:SF1">
    <property type="entry name" value="GLUTATHIONE-REGULATED POTASSIUM-EFFLUX SYSTEM ANCILLARY PROTEIN KEFG"/>
    <property type="match status" value="1"/>
</dbReference>
<sequence>MYFNMGSRNILLQVFHPHWFESRANKRLAAAARRVTSLSFQQMETQYGDYLERVDVERERVRIQNADILVMQFPIWSMTFPATVKTYLDTVWFSDFGAPKKVLPGKRLMLAVTTELGDADYSASGRIGHTLEELLLPLTLSARLAGVEVLGIDAFYGAMRMSQTELERASDNYVRKLDELSRLPKK</sequence>
<organism evidence="3 4">
    <name type="scientific">Mesosutterella multiformis</name>
    <dbReference type="NCBI Taxonomy" id="2259133"/>
    <lineage>
        <taxon>Bacteria</taxon>
        <taxon>Pseudomonadati</taxon>
        <taxon>Pseudomonadota</taxon>
        <taxon>Betaproteobacteria</taxon>
        <taxon>Burkholderiales</taxon>
        <taxon>Sutterellaceae</taxon>
        <taxon>Mesosutterella</taxon>
    </lineage>
</organism>
<dbReference type="Pfam" id="PF02525">
    <property type="entry name" value="Flavodoxin_2"/>
    <property type="match status" value="1"/>
</dbReference>
<gene>
    <name evidence="3" type="ORF">MESMUL_12570</name>
</gene>
<dbReference type="PANTHER" id="PTHR47307">
    <property type="entry name" value="GLUTATHIONE-REGULATED POTASSIUM-EFFLUX SYSTEM ANCILLARY PROTEIN KEFG"/>
    <property type="match status" value="1"/>
</dbReference>
<dbReference type="Proteomes" id="UP000266091">
    <property type="component" value="Unassembled WGS sequence"/>
</dbReference>
<dbReference type="AlphaFoldDB" id="A0A388SE31"/>
<evidence type="ECO:0000313" key="3">
    <source>
        <dbReference type="EMBL" id="GBO93903.1"/>
    </source>
</evidence>